<dbReference type="InterPro" id="IPR016185">
    <property type="entry name" value="PreATP-grasp_dom_sf"/>
</dbReference>
<comment type="cofactor">
    <cofactor evidence="1">
        <name>Mn(2+)</name>
        <dbReference type="ChEBI" id="CHEBI:29035"/>
    </cofactor>
</comment>
<evidence type="ECO:0000256" key="8">
    <source>
        <dbReference type="ARBA" id="ARBA00022842"/>
    </source>
</evidence>
<keyword evidence="12 13" id="KW-0961">Cell wall biogenesis/degradation</keyword>
<dbReference type="Pfam" id="PF07478">
    <property type="entry name" value="Dala_Dala_lig_C"/>
    <property type="match status" value="1"/>
</dbReference>
<dbReference type="InterPro" id="IPR011127">
    <property type="entry name" value="Dala_Dala_lig_N"/>
</dbReference>
<dbReference type="HAMAP" id="MF_00047">
    <property type="entry name" value="Dala_Dala_lig"/>
    <property type="match status" value="1"/>
</dbReference>
<dbReference type="PROSITE" id="PS00844">
    <property type="entry name" value="DALA_DALA_LIGASE_2"/>
    <property type="match status" value="1"/>
</dbReference>
<protein>
    <recommendedName>
        <fullName evidence="13">D-alanine--D-alanine ligase</fullName>
        <ecNumber evidence="13">6.3.2.4</ecNumber>
    </recommendedName>
    <alternativeName>
        <fullName evidence="13">D-Ala-D-Ala ligase</fullName>
    </alternativeName>
    <alternativeName>
        <fullName evidence="13">D-alanylalanine synthetase</fullName>
    </alternativeName>
</protein>
<dbReference type="InterPro" id="IPR011761">
    <property type="entry name" value="ATP-grasp"/>
</dbReference>
<evidence type="ECO:0000256" key="13">
    <source>
        <dbReference type="HAMAP-Rule" id="MF_00047"/>
    </source>
</evidence>
<dbReference type="NCBIfam" id="NF002528">
    <property type="entry name" value="PRK01966.1-4"/>
    <property type="match status" value="1"/>
</dbReference>
<dbReference type="PANTHER" id="PTHR23132:SF25">
    <property type="entry name" value="D-ALANINE--D-ALANINE LIGASE A"/>
    <property type="match status" value="1"/>
</dbReference>
<comment type="subcellular location">
    <subcellularLocation>
        <location evidence="13">Cytoplasm</location>
    </subcellularLocation>
</comment>
<dbReference type="Proteomes" id="UP001500618">
    <property type="component" value="Unassembled WGS sequence"/>
</dbReference>
<keyword evidence="7 14" id="KW-0067">ATP-binding</keyword>
<organism evidence="16 17">
    <name type="scientific">Fodinicola feengrottensis</name>
    <dbReference type="NCBI Taxonomy" id="435914"/>
    <lineage>
        <taxon>Bacteria</taxon>
        <taxon>Bacillati</taxon>
        <taxon>Actinomycetota</taxon>
        <taxon>Actinomycetes</taxon>
        <taxon>Mycobacteriales</taxon>
        <taxon>Fodinicola</taxon>
    </lineage>
</organism>
<dbReference type="InterPro" id="IPR058165">
    <property type="entry name" value="VanA-like"/>
</dbReference>
<evidence type="ECO:0000256" key="2">
    <source>
        <dbReference type="ARBA" id="ARBA00001946"/>
    </source>
</evidence>
<dbReference type="InterPro" id="IPR000291">
    <property type="entry name" value="D-Ala_lig_Van_CS"/>
</dbReference>
<dbReference type="InterPro" id="IPR005905">
    <property type="entry name" value="D_ala_D_ala"/>
</dbReference>
<keyword evidence="9 13" id="KW-0133">Cell shape</keyword>
<dbReference type="NCBIfam" id="NF000206">
    <property type="entry name" value="D_ala_D_lac"/>
    <property type="match status" value="1"/>
</dbReference>
<evidence type="ECO:0000313" key="16">
    <source>
        <dbReference type="EMBL" id="GAA1657776.1"/>
    </source>
</evidence>
<comment type="cofactor">
    <cofactor evidence="2">
        <name>Mg(2+)</name>
        <dbReference type="ChEBI" id="CHEBI:18420"/>
    </cofactor>
</comment>
<evidence type="ECO:0000256" key="6">
    <source>
        <dbReference type="ARBA" id="ARBA00022741"/>
    </source>
</evidence>
<dbReference type="InterPro" id="IPR013815">
    <property type="entry name" value="ATP_grasp_subdomain_1"/>
</dbReference>
<evidence type="ECO:0000256" key="12">
    <source>
        <dbReference type="ARBA" id="ARBA00023316"/>
    </source>
</evidence>
<evidence type="ECO:0000259" key="15">
    <source>
        <dbReference type="PROSITE" id="PS50975"/>
    </source>
</evidence>
<evidence type="ECO:0000256" key="14">
    <source>
        <dbReference type="PROSITE-ProRule" id="PRU00409"/>
    </source>
</evidence>
<dbReference type="SUPFAM" id="SSF52440">
    <property type="entry name" value="PreATP-grasp domain"/>
    <property type="match status" value="1"/>
</dbReference>
<name>A0ABP4RN18_9ACTN</name>
<dbReference type="Gene3D" id="3.30.1490.20">
    <property type="entry name" value="ATP-grasp fold, A domain"/>
    <property type="match status" value="1"/>
</dbReference>
<feature type="domain" description="ATP-grasp" evidence="15">
    <location>
        <begin position="136"/>
        <end position="337"/>
    </location>
</feature>
<dbReference type="InterPro" id="IPR011095">
    <property type="entry name" value="Dala_Dala_lig_C"/>
</dbReference>
<dbReference type="EC" id="6.3.2.4" evidence="13"/>
<evidence type="ECO:0000256" key="5">
    <source>
        <dbReference type="ARBA" id="ARBA00022723"/>
    </source>
</evidence>
<keyword evidence="6 14" id="KW-0547">Nucleotide-binding</keyword>
<comment type="similarity">
    <text evidence="3 13">Belongs to the D-alanine--D-alanine ligase family.</text>
</comment>
<evidence type="ECO:0000256" key="9">
    <source>
        <dbReference type="ARBA" id="ARBA00022960"/>
    </source>
</evidence>
<dbReference type="PIRSF" id="PIRSF039102">
    <property type="entry name" value="Ddl/VanB"/>
    <property type="match status" value="1"/>
</dbReference>
<comment type="caution">
    <text evidence="16">The sequence shown here is derived from an EMBL/GenBank/DDBJ whole genome shotgun (WGS) entry which is preliminary data.</text>
</comment>
<accession>A0ABP4RN18</accession>
<dbReference type="PROSITE" id="PS00843">
    <property type="entry name" value="DALA_DALA_LIGASE_1"/>
    <property type="match status" value="1"/>
</dbReference>
<evidence type="ECO:0000313" key="17">
    <source>
        <dbReference type="Proteomes" id="UP001500618"/>
    </source>
</evidence>
<keyword evidence="5" id="KW-0479">Metal-binding</keyword>
<dbReference type="Gene3D" id="3.30.470.20">
    <property type="entry name" value="ATP-grasp fold, B domain"/>
    <property type="match status" value="1"/>
</dbReference>
<keyword evidence="8" id="KW-0460">Magnesium</keyword>
<dbReference type="PANTHER" id="PTHR23132">
    <property type="entry name" value="D-ALANINE--D-ALANINE LIGASE"/>
    <property type="match status" value="1"/>
</dbReference>
<dbReference type="NCBIfam" id="TIGR01205">
    <property type="entry name" value="D_ala_D_alaTIGR"/>
    <property type="match status" value="1"/>
</dbReference>
<proteinExistence type="inferred from homology"/>
<dbReference type="SUPFAM" id="SSF56059">
    <property type="entry name" value="Glutathione synthetase ATP-binding domain-like"/>
    <property type="match status" value="1"/>
</dbReference>
<evidence type="ECO:0000256" key="11">
    <source>
        <dbReference type="ARBA" id="ARBA00023211"/>
    </source>
</evidence>
<evidence type="ECO:0000256" key="10">
    <source>
        <dbReference type="ARBA" id="ARBA00022984"/>
    </source>
</evidence>
<evidence type="ECO:0000256" key="4">
    <source>
        <dbReference type="ARBA" id="ARBA00022598"/>
    </source>
</evidence>
<dbReference type="Pfam" id="PF01820">
    <property type="entry name" value="Dala_Dala_lig_N"/>
    <property type="match status" value="1"/>
</dbReference>
<evidence type="ECO:0000256" key="3">
    <source>
        <dbReference type="ARBA" id="ARBA00010871"/>
    </source>
</evidence>
<reference evidence="17" key="1">
    <citation type="journal article" date="2019" name="Int. J. Syst. Evol. Microbiol.">
        <title>The Global Catalogue of Microorganisms (GCM) 10K type strain sequencing project: providing services to taxonomists for standard genome sequencing and annotation.</title>
        <authorList>
            <consortium name="The Broad Institute Genomics Platform"/>
            <consortium name="The Broad Institute Genome Sequencing Center for Infectious Disease"/>
            <person name="Wu L."/>
            <person name="Ma J."/>
        </authorList>
    </citation>
    <scope>NUCLEOTIDE SEQUENCE [LARGE SCALE GENOMIC DNA]</scope>
    <source>
        <strain evidence="17">JCM 14718</strain>
    </source>
</reference>
<comment type="function">
    <text evidence="13">Cell wall formation.</text>
</comment>
<dbReference type="PROSITE" id="PS50975">
    <property type="entry name" value="ATP_GRASP"/>
    <property type="match status" value="1"/>
</dbReference>
<dbReference type="GO" id="GO:0016874">
    <property type="term" value="F:ligase activity"/>
    <property type="evidence" value="ECO:0007669"/>
    <property type="project" value="UniProtKB-KW"/>
</dbReference>
<keyword evidence="11" id="KW-0464">Manganese</keyword>
<dbReference type="Gene3D" id="3.40.50.20">
    <property type="match status" value="1"/>
</dbReference>
<gene>
    <name evidence="16" type="primary">vanA-Sc</name>
    <name evidence="13" type="synonym">ddl</name>
    <name evidence="16" type="ORF">GCM10009765_04080</name>
</gene>
<comment type="catalytic activity">
    <reaction evidence="13">
        <text>2 D-alanine + ATP = D-alanyl-D-alanine + ADP + phosphate + H(+)</text>
        <dbReference type="Rhea" id="RHEA:11224"/>
        <dbReference type="ChEBI" id="CHEBI:15378"/>
        <dbReference type="ChEBI" id="CHEBI:30616"/>
        <dbReference type="ChEBI" id="CHEBI:43474"/>
        <dbReference type="ChEBI" id="CHEBI:57416"/>
        <dbReference type="ChEBI" id="CHEBI:57822"/>
        <dbReference type="ChEBI" id="CHEBI:456216"/>
        <dbReference type="EC" id="6.3.2.4"/>
    </reaction>
</comment>
<sequence length="345" mass="37011">MNKTKIGIIFGGACEEHPISLKSAREVARSLDTDKYDPFWIGITESGVWKLCDGPDEGWENNGRRAVLSPDRSTRGLLVIDQAKCETISLDVVFPVLHGKLGEDGAIQGLFELSGLPYVGCDVQSSALCMDKALAYTVVAGAGIATPKFWIVTADQDIDPDQLTYPVFVKPARSGSSFGVTKVSGEEELLSAVEAAREYDSKVLIEEAVVGSEIGCSILGNDQDLIVGESDRVALSHGFFKIHQESHPETGSENSSFICPADISAESRSLVHETAKAIYRALGCGGLARVDVFLKEDGKVVLNEVNTLPGLTSYSRYPRMMAAAGYSLAEVIDMLVSLTLTGKAQ</sequence>
<keyword evidence="13" id="KW-0963">Cytoplasm</keyword>
<dbReference type="RefSeq" id="WP_344306542.1">
    <property type="nucleotide sequence ID" value="NZ_BAAANY010000001.1"/>
</dbReference>
<keyword evidence="4 13" id="KW-0436">Ligase</keyword>
<keyword evidence="10 13" id="KW-0573">Peptidoglycan synthesis</keyword>
<dbReference type="EMBL" id="BAAANY010000001">
    <property type="protein sequence ID" value="GAA1657776.1"/>
    <property type="molecule type" value="Genomic_DNA"/>
</dbReference>
<evidence type="ECO:0000256" key="1">
    <source>
        <dbReference type="ARBA" id="ARBA00001936"/>
    </source>
</evidence>
<comment type="pathway">
    <text evidence="13">Cell wall biogenesis; peptidoglycan biosynthesis.</text>
</comment>
<evidence type="ECO:0000256" key="7">
    <source>
        <dbReference type="ARBA" id="ARBA00022840"/>
    </source>
</evidence>
<keyword evidence="17" id="KW-1185">Reference proteome</keyword>